<protein>
    <recommendedName>
        <fullName evidence="3">Outer membrane protein beta-barrel domain-containing protein</fullName>
    </recommendedName>
</protein>
<accession>A0A7K0KJA3</accession>
<dbReference type="RefSeq" id="WP_154535601.1">
    <property type="nucleotide sequence ID" value="NZ_VUNG01000073.1"/>
</dbReference>
<sequence>MMRFDLNIAFAMSMMVYPLAGWSQDSLRTHVLKEVTVVSENHKAITDGVEYIPTPEERRRSADPYTLLSRMMMPGLKVDVMDKTIKTVYREDVHVFIDGAEAKDWELKSIRPKEVACVRFLQSPSDPRYKGYTSVVDFILRKYDYGGYVALEGMQNFIYNVGDYDMVMKLRKQKMTYRAIAEATYNHVEDIVNNSNTTYTYLDGHLLNRKAWSDSEDKQQSYIGGFSMRYDGNKLIWMLQTGLRYGRKPTNVTSSRLLYNDETASESKDEASAHSLVPYATYSFRIKELPRGSQLIGYLSFSYNHNRSNSRYRYGDLLAKNIFNGYSEDAYLPSVSLTYNAPLYKKNDLTAIVSYDTEYYRTQYCGTNGTFQRLNNSYWNFYLRYNHKFSNSWNGSFIAYVPVQRYKVNDLSTKTTPYVNGSLTISGRIGSKHSFYIRGNITQTDIVPSYYNSVVRQDNEVEGSRGNSELKTVRQAFALLSYTWMPTNNFSLNASFSWDNIIHDIVPYWHEIDGLMVKEMINSGDFNPIYFHITPSLSLLNSKLKINSEVSYVHEWHNGIFRVNNGYFGWYPSVYCDIAKNWTANVSYGISSGYGYMRGSSQMSKFSDNLRLGVQYSKGNLFVKLQVNSLLRNDGWVKTYLNSEYYSYNRYLSRPSDGRYLSLTATYTFDFGKKINHGDNMGFDGTRKSSAL</sequence>
<keyword evidence="2" id="KW-1185">Reference proteome</keyword>
<evidence type="ECO:0000313" key="1">
    <source>
        <dbReference type="EMBL" id="MST86006.1"/>
    </source>
</evidence>
<dbReference type="AlphaFoldDB" id="A0A7K0KJA3"/>
<reference evidence="1 2" key="1">
    <citation type="submission" date="2019-08" db="EMBL/GenBank/DDBJ databases">
        <title>In-depth cultivation of the pig gut microbiome towards novel bacterial diversity and tailored functional studies.</title>
        <authorList>
            <person name="Wylensek D."/>
            <person name="Hitch T.C.A."/>
            <person name="Clavel T."/>
        </authorList>
    </citation>
    <scope>NUCLEOTIDE SEQUENCE [LARGE SCALE GENOMIC DNA]</scope>
    <source>
        <strain evidence="1 2">LKV-178-WT-2A</strain>
    </source>
</reference>
<evidence type="ECO:0000313" key="2">
    <source>
        <dbReference type="Proteomes" id="UP000438914"/>
    </source>
</evidence>
<organism evidence="1 2">
    <name type="scientific">Hallella mizrahii</name>
    <dbReference type="NCBI Taxonomy" id="2606637"/>
    <lineage>
        <taxon>Bacteria</taxon>
        <taxon>Pseudomonadati</taxon>
        <taxon>Bacteroidota</taxon>
        <taxon>Bacteroidia</taxon>
        <taxon>Bacteroidales</taxon>
        <taxon>Prevotellaceae</taxon>
        <taxon>Hallella</taxon>
    </lineage>
</organism>
<proteinExistence type="predicted"/>
<evidence type="ECO:0008006" key="3">
    <source>
        <dbReference type="Google" id="ProtNLM"/>
    </source>
</evidence>
<name>A0A7K0KJA3_9BACT</name>
<dbReference type="EMBL" id="VUNG01000073">
    <property type="protein sequence ID" value="MST86006.1"/>
    <property type="molecule type" value="Genomic_DNA"/>
</dbReference>
<comment type="caution">
    <text evidence="1">The sequence shown here is derived from an EMBL/GenBank/DDBJ whole genome shotgun (WGS) entry which is preliminary data.</text>
</comment>
<gene>
    <name evidence="1" type="ORF">FYJ73_15265</name>
</gene>
<dbReference type="Proteomes" id="UP000438914">
    <property type="component" value="Unassembled WGS sequence"/>
</dbReference>